<feature type="domain" description="Ketosynthase family 3 (KS3)" evidence="4">
    <location>
        <begin position="1"/>
        <end position="391"/>
    </location>
</feature>
<accession>A0A8J4H977</accession>
<dbReference type="EMBL" id="DTQM01000054">
    <property type="protein sequence ID" value="HGC42153.1"/>
    <property type="molecule type" value="Genomic_DNA"/>
</dbReference>
<dbReference type="PROSITE" id="PS52004">
    <property type="entry name" value="KS3_2"/>
    <property type="match status" value="1"/>
</dbReference>
<dbReference type="NCBIfam" id="NF006618">
    <property type="entry name" value="PRK09185.1"/>
    <property type="match status" value="1"/>
</dbReference>
<dbReference type="GO" id="GO:0006633">
    <property type="term" value="P:fatty acid biosynthetic process"/>
    <property type="evidence" value="ECO:0007669"/>
    <property type="project" value="InterPro"/>
</dbReference>
<gene>
    <name evidence="5" type="ORF">ENY07_02865</name>
</gene>
<name>A0A8J4H977_9PROT</name>
<dbReference type="InterPro" id="IPR014031">
    <property type="entry name" value="Ketoacyl_synth_C"/>
</dbReference>
<evidence type="ECO:0000256" key="2">
    <source>
        <dbReference type="ARBA" id="ARBA00022679"/>
    </source>
</evidence>
<dbReference type="Pfam" id="PF00109">
    <property type="entry name" value="ketoacyl-synt"/>
    <property type="match status" value="1"/>
</dbReference>
<evidence type="ECO:0000256" key="1">
    <source>
        <dbReference type="ARBA" id="ARBA00008467"/>
    </source>
</evidence>
<protein>
    <submittedName>
        <fullName evidence="5">Beta-ketoacyl-ACP synthase</fullName>
    </submittedName>
</protein>
<sequence>MKPLPITAWSVVSALGIGAAATLAALRARRSSLTENDFAPASGGGFIGRVAGVAGHHLPGAFARFTCRNNLLLDLALRADGFEAQVAATARRVGPERIGVVLGTSTSGITAGEAAFRQRDPASGALPGNFDFAHTQDFFSAARYVRAALGLAGPAFVVSTACASAARSFVDAAQLIAAGVIDAAVVGGADSLCHMTLAGFAALGLISPFPCRPCDAARAGLSIGEAAGLALLERDSEAPFALLGYGESSDGYHMSAPHPEARGAIAAMRDALARAALQPAAIDYINLHGTGTPANDASEDRAVFEIFADQTPCSSTKGFTGHTLGASGIVEAVIALLALHEGFLPGCLGVTRLDPSFRARVLLDNESRPIRRVLSNSFGFGGANCSLIFGRAG</sequence>
<comment type="caution">
    <text evidence="5">The sequence shown here is derived from an EMBL/GenBank/DDBJ whole genome shotgun (WGS) entry which is preliminary data.</text>
</comment>
<dbReference type="PANTHER" id="PTHR11712:SF320">
    <property type="entry name" value="BETA-KETOACYL SYNTHASE"/>
    <property type="match status" value="1"/>
</dbReference>
<dbReference type="Pfam" id="PF02801">
    <property type="entry name" value="Ketoacyl-synt_C"/>
    <property type="match status" value="1"/>
</dbReference>
<dbReference type="InterPro" id="IPR014030">
    <property type="entry name" value="Ketoacyl_synth_N"/>
</dbReference>
<dbReference type="GO" id="GO:0004315">
    <property type="term" value="F:3-oxoacyl-[acyl-carrier-protein] synthase activity"/>
    <property type="evidence" value="ECO:0007669"/>
    <property type="project" value="InterPro"/>
</dbReference>
<evidence type="ECO:0000313" key="5">
    <source>
        <dbReference type="EMBL" id="HGC42153.1"/>
    </source>
</evidence>
<comment type="similarity">
    <text evidence="1 3">Belongs to the thiolase-like superfamily. Beta-ketoacyl-ACP synthases family.</text>
</comment>
<dbReference type="InterPro" id="IPR000794">
    <property type="entry name" value="Beta-ketoacyl_synthase"/>
</dbReference>
<dbReference type="SMART" id="SM00825">
    <property type="entry name" value="PKS_KS"/>
    <property type="match status" value="1"/>
</dbReference>
<reference evidence="5" key="1">
    <citation type="journal article" date="2020" name="mSystems">
        <title>Genome- and Community-Level Interaction Insights into Carbon Utilization and Element Cycling Functions of Hydrothermarchaeota in Hydrothermal Sediment.</title>
        <authorList>
            <person name="Zhou Z."/>
            <person name="Liu Y."/>
            <person name="Xu W."/>
            <person name="Pan J."/>
            <person name="Luo Z.H."/>
            <person name="Li M."/>
        </authorList>
    </citation>
    <scope>NUCLEOTIDE SEQUENCE</scope>
    <source>
        <strain evidence="5">SpSt-997</strain>
    </source>
</reference>
<proteinExistence type="inferred from homology"/>
<evidence type="ECO:0000259" key="4">
    <source>
        <dbReference type="PROSITE" id="PS52004"/>
    </source>
</evidence>
<dbReference type="InterPro" id="IPR018201">
    <property type="entry name" value="Ketoacyl_synth_AS"/>
</dbReference>
<dbReference type="CDD" id="cd00834">
    <property type="entry name" value="KAS_I_II"/>
    <property type="match status" value="1"/>
</dbReference>
<dbReference type="InterPro" id="IPR016039">
    <property type="entry name" value="Thiolase-like"/>
</dbReference>
<dbReference type="PANTHER" id="PTHR11712">
    <property type="entry name" value="POLYKETIDE SYNTHASE-RELATED"/>
    <property type="match status" value="1"/>
</dbReference>
<dbReference type="PROSITE" id="PS00606">
    <property type="entry name" value="KS3_1"/>
    <property type="match status" value="1"/>
</dbReference>
<evidence type="ECO:0000256" key="3">
    <source>
        <dbReference type="RuleBase" id="RU003694"/>
    </source>
</evidence>
<organism evidence="5">
    <name type="scientific">Acidicaldus sp</name>
    <dbReference type="NCBI Taxonomy" id="1872105"/>
    <lineage>
        <taxon>Bacteria</taxon>
        <taxon>Pseudomonadati</taxon>
        <taxon>Pseudomonadota</taxon>
        <taxon>Alphaproteobacteria</taxon>
        <taxon>Acetobacterales</taxon>
        <taxon>Acetobacteraceae</taxon>
        <taxon>Acidicaldus</taxon>
    </lineage>
</organism>
<keyword evidence="2 3" id="KW-0808">Transferase</keyword>
<dbReference type="SUPFAM" id="SSF53901">
    <property type="entry name" value="Thiolase-like"/>
    <property type="match status" value="2"/>
</dbReference>
<dbReference type="GO" id="GO:0005829">
    <property type="term" value="C:cytosol"/>
    <property type="evidence" value="ECO:0007669"/>
    <property type="project" value="TreeGrafter"/>
</dbReference>
<dbReference type="Gene3D" id="3.40.47.10">
    <property type="match status" value="1"/>
</dbReference>
<dbReference type="InterPro" id="IPR020841">
    <property type="entry name" value="PKS_Beta-ketoAc_synthase_dom"/>
</dbReference>
<dbReference type="AlphaFoldDB" id="A0A8J4H977"/>